<proteinExistence type="predicted"/>
<organism evidence="2 3">
    <name type="scientific">Liparis tanakae</name>
    <name type="common">Tanaka's snailfish</name>
    <dbReference type="NCBI Taxonomy" id="230148"/>
    <lineage>
        <taxon>Eukaryota</taxon>
        <taxon>Metazoa</taxon>
        <taxon>Chordata</taxon>
        <taxon>Craniata</taxon>
        <taxon>Vertebrata</taxon>
        <taxon>Euteleostomi</taxon>
        <taxon>Actinopterygii</taxon>
        <taxon>Neopterygii</taxon>
        <taxon>Teleostei</taxon>
        <taxon>Neoteleostei</taxon>
        <taxon>Acanthomorphata</taxon>
        <taxon>Eupercaria</taxon>
        <taxon>Perciformes</taxon>
        <taxon>Cottioidei</taxon>
        <taxon>Cottales</taxon>
        <taxon>Liparidae</taxon>
        <taxon>Liparis</taxon>
    </lineage>
</organism>
<dbReference type="AlphaFoldDB" id="A0A4Z2GST0"/>
<comment type="caution">
    <text evidence="2">The sequence shown here is derived from an EMBL/GenBank/DDBJ whole genome shotgun (WGS) entry which is preliminary data.</text>
</comment>
<evidence type="ECO:0000256" key="1">
    <source>
        <dbReference type="SAM" id="MobiDB-lite"/>
    </source>
</evidence>
<dbReference type="Proteomes" id="UP000314294">
    <property type="component" value="Unassembled WGS sequence"/>
</dbReference>
<feature type="compositionally biased region" description="Basic and acidic residues" evidence="1">
    <location>
        <begin position="73"/>
        <end position="87"/>
    </location>
</feature>
<gene>
    <name evidence="2" type="ORF">EYF80_033407</name>
</gene>
<name>A0A4Z2GST0_9TELE</name>
<sequence length="127" mass="13455">MLTLCTCPDEHDVILSVLRLHPVHHQLGELVVHVGSHHDGTPAYRVHRVVHGWVTPGEAREEIKAKRASRGLGGRDDWVEGAERPGGKVDAVGGGGGGVTRKTSLCLEARGLAGEKQAVPCYASTAV</sequence>
<evidence type="ECO:0000313" key="3">
    <source>
        <dbReference type="Proteomes" id="UP000314294"/>
    </source>
</evidence>
<protein>
    <submittedName>
        <fullName evidence="2">Uncharacterized protein</fullName>
    </submittedName>
</protein>
<reference evidence="2 3" key="1">
    <citation type="submission" date="2019-03" db="EMBL/GenBank/DDBJ databases">
        <title>First draft genome of Liparis tanakae, snailfish: a comprehensive survey of snailfish specific genes.</title>
        <authorList>
            <person name="Kim W."/>
            <person name="Song I."/>
            <person name="Jeong J.-H."/>
            <person name="Kim D."/>
            <person name="Kim S."/>
            <person name="Ryu S."/>
            <person name="Song J.Y."/>
            <person name="Lee S.K."/>
        </authorList>
    </citation>
    <scope>NUCLEOTIDE SEQUENCE [LARGE SCALE GENOMIC DNA]</scope>
    <source>
        <tissue evidence="2">Muscle</tissue>
    </source>
</reference>
<dbReference type="EMBL" id="SRLO01000430">
    <property type="protein sequence ID" value="TNN56371.1"/>
    <property type="molecule type" value="Genomic_DNA"/>
</dbReference>
<feature type="region of interest" description="Disordered" evidence="1">
    <location>
        <begin position="67"/>
        <end position="95"/>
    </location>
</feature>
<evidence type="ECO:0000313" key="2">
    <source>
        <dbReference type="EMBL" id="TNN56371.1"/>
    </source>
</evidence>
<accession>A0A4Z2GST0</accession>
<keyword evidence="3" id="KW-1185">Reference proteome</keyword>